<keyword evidence="8" id="KW-1185">Reference proteome</keyword>
<evidence type="ECO:0000259" key="6">
    <source>
        <dbReference type="SMART" id="SM00645"/>
    </source>
</evidence>
<evidence type="ECO:0000256" key="5">
    <source>
        <dbReference type="ARBA" id="ARBA00023157"/>
    </source>
</evidence>
<feature type="domain" description="Peptidase C1A papain C-terminal" evidence="6">
    <location>
        <begin position="1"/>
        <end position="103"/>
    </location>
</feature>
<reference evidence="7 8" key="1">
    <citation type="submission" date="2024-01" db="EMBL/GenBank/DDBJ databases">
        <title>A telomere-to-telomere, gap-free genome of sweet tea (Lithocarpus litseifolius).</title>
        <authorList>
            <person name="Zhou J."/>
        </authorList>
    </citation>
    <scope>NUCLEOTIDE SEQUENCE [LARGE SCALE GENOMIC DNA]</scope>
    <source>
        <strain evidence="7">Zhou-2022a</strain>
        <tissue evidence="7">Leaf</tissue>
    </source>
</reference>
<dbReference type="AlphaFoldDB" id="A0AAW2DQR8"/>
<dbReference type="PANTHER" id="PTHR12411">
    <property type="entry name" value="CYSTEINE PROTEASE FAMILY C1-RELATED"/>
    <property type="match status" value="1"/>
</dbReference>
<keyword evidence="2" id="KW-0645">Protease</keyword>
<dbReference type="InterPro" id="IPR025660">
    <property type="entry name" value="Pept_his_AS"/>
</dbReference>
<accession>A0AAW2DQR8</accession>
<comment type="caution">
    <text evidence="7">The sequence shown here is derived from an EMBL/GenBank/DDBJ whole genome shotgun (WGS) entry which is preliminary data.</text>
</comment>
<proteinExistence type="inferred from homology"/>
<sequence>MPAKDEKALLQALANQPVSVAIDASEDAFHFDLSGIFTGKCGTSLDHGVTAVGYGTDTNRTKYWLVKNSWGTGWGEGGYIRMQRDIAAKEGLCSIAIKASYPTT</sequence>
<gene>
    <name evidence="7" type="ORF">SO802_006184</name>
</gene>
<dbReference type="Proteomes" id="UP001459277">
    <property type="component" value="Unassembled WGS sequence"/>
</dbReference>
<evidence type="ECO:0000256" key="2">
    <source>
        <dbReference type="ARBA" id="ARBA00022670"/>
    </source>
</evidence>
<dbReference type="PROSITE" id="PS00640">
    <property type="entry name" value="THIOL_PROTEASE_ASN"/>
    <property type="match status" value="1"/>
</dbReference>
<dbReference type="SUPFAM" id="SSF54001">
    <property type="entry name" value="Cysteine proteinases"/>
    <property type="match status" value="1"/>
</dbReference>
<dbReference type="CDD" id="cd02248">
    <property type="entry name" value="Peptidase_C1A"/>
    <property type="match status" value="1"/>
</dbReference>
<name>A0AAW2DQR8_9ROSI</name>
<evidence type="ECO:0000256" key="3">
    <source>
        <dbReference type="ARBA" id="ARBA00022801"/>
    </source>
</evidence>
<evidence type="ECO:0000313" key="8">
    <source>
        <dbReference type="Proteomes" id="UP001459277"/>
    </source>
</evidence>
<dbReference type="SMART" id="SM00645">
    <property type="entry name" value="Pept_C1"/>
    <property type="match status" value="1"/>
</dbReference>
<comment type="similarity">
    <text evidence="1">Belongs to the peptidase C1 family.</text>
</comment>
<organism evidence="7 8">
    <name type="scientific">Lithocarpus litseifolius</name>
    <dbReference type="NCBI Taxonomy" id="425828"/>
    <lineage>
        <taxon>Eukaryota</taxon>
        <taxon>Viridiplantae</taxon>
        <taxon>Streptophyta</taxon>
        <taxon>Embryophyta</taxon>
        <taxon>Tracheophyta</taxon>
        <taxon>Spermatophyta</taxon>
        <taxon>Magnoliopsida</taxon>
        <taxon>eudicotyledons</taxon>
        <taxon>Gunneridae</taxon>
        <taxon>Pentapetalae</taxon>
        <taxon>rosids</taxon>
        <taxon>fabids</taxon>
        <taxon>Fagales</taxon>
        <taxon>Fagaceae</taxon>
        <taxon>Lithocarpus</taxon>
    </lineage>
</organism>
<dbReference type="EMBL" id="JAZDWU010000002">
    <property type="protein sequence ID" value="KAL0011076.1"/>
    <property type="molecule type" value="Genomic_DNA"/>
</dbReference>
<dbReference type="InterPro" id="IPR000668">
    <property type="entry name" value="Peptidase_C1A_C"/>
</dbReference>
<protein>
    <recommendedName>
        <fullName evidence="6">Peptidase C1A papain C-terminal domain-containing protein</fullName>
    </recommendedName>
</protein>
<keyword evidence="3" id="KW-0378">Hydrolase</keyword>
<keyword evidence="5" id="KW-1015">Disulfide bond</keyword>
<dbReference type="GO" id="GO:0006508">
    <property type="term" value="P:proteolysis"/>
    <property type="evidence" value="ECO:0007669"/>
    <property type="project" value="UniProtKB-KW"/>
</dbReference>
<dbReference type="Pfam" id="PF00112">
    <property type="entry name" value="Peptidase_C1"/>
    <property type="match status" value="1"/>
</dbReference>
<evidence type="ECO:0000256" key="1">
    <source>
        <dbReference type="ARBA" id="ARBA00008455"/>
    </source>
</evidence>
<dbReference type="InterPro" id="IPR039417">
    <property type="entry name" value="Peptidase_C1A_papain-like"/>
</dbReference>
<dbReference type="PROSITE" id="PS00639">
    <property type="entry name" value="THIOL_PROTEASE_HIS"/>
    <property type="match status" value="1"/>
</dbReference>
<dbReference type="InterPro" id="IPR025661">
    <property type="entry name" value="Pept_asp_AS"/>
</dbReference>
<evidence type="ECO:0000313" key="7">
    <source>
        <dbReference type="EMBL" id="KAL0011076.1"/>
    </source>
</evidence>
<dbReference type="InterPro" id="IPR013128">
    <property type="entry name" value="Peptidase_C1A"/>
</dbReference>
<keyword evidence="4" id="KW-0788">Thiol protease</keyword>
<dbReference type="GO" id="GO:0008234">
    <property type="term" value="F:cysteine-type peptidase activity"/>
    <property type="evidence" value="ECO:0007669"/>
    <property type="project" value="UniProtKB-KW"/>
</dbReference>
<dbReference type="Gene3D" id="3.90.70.10">
    <property type="entry name" value="Cysteine proteinases"/>
    <property type="match status" value="1"/>
</dbReference>
<evidence type="ECO:0000256" key="4">
    <source>
        <dbReference type="ARBA" id="ARBA00022807"/>
    </source>
</evidence>
<dbReference type="InterPro" id="IPR038765">
    <property type="entry name" value="Papain-like_cys_pep_sf"/>
</dbReference>